<gene>
    <name evidence="2" type="ORF">JOD64_005651</name>
</gene>
<dbReference type="Proteomes" id="UP000764837">
    <property type="component" value="Unassembled WGS sequence"/>
</dbReference>
<accession>A0ABS2M1W1</accession>
<protein>
    <submittedName>
        <fullName evidence="2">Formate hydrogenlyase regulatory protein HycA</fullName>
    </submittedName>
</protein>
<name>A0ABS2M1W1_9ACTN</name>
<evidence type="ECO:0000256" key="1">
    <source>
        <dbReference type="SAM" id="MobiDB-lite"/>
    </source>
</evidence>
<organism evidence="2 3">
    <name type="scientific">Micromonospora luteifusca</name>
    <dbReference type="NCBI Taxonomy" id="709860"/>
    <lineage>
        <taxon>Bacteria</taxon>
        <taxon>Bacillati</taxon>
        <taxon>Actinomycetota</taxon>
        <taxon>Actinomycetes</taxon>
        <taxon>Micromonosporales</taxon>
        <taxon>Micromonosporaceae</taxon>
        <taxon>Micromonospora</taxon>
    </lineage>
</organism>
<proteinExistence type="predicted"/>
<reference evidence="2 3" key="1">
    <citation type="submission" date="2021-01" db="EMBL/GenBank/DDBJ databases">
        <title>Sequencing the genomes of 1000 actinobacteria strains.</title>
        <authorList>
            <person name="Klenk H.-P."/>
        </authorList>
    </citation>
    <scope>NUCLEOTIDE SEQUENCE [LARGE SCALE GENOMIC DNA]</scope>
    <source>
        <strain evidence="2 3">DSM 100204</strain>
    </source>
</reference>
<evidence type="ECO:0000313" key="3">
    <source>
        <dbReference type="Proteomes" id="UP000764837"/>
    </source>
</evidence>
<evidence type="ECO:0000313" key="2">
    <source>
        <dbReference type="EMBL" id="MBM7494429.1"/>
    </source>
</evidence>
<keyword evidence="3" id="KW-1185">Reference proteome</keyword>
<dbReference type="EMBL" id="JAFBBP010000001">
    <property type="protein sequence ID" value="MBM7494429.1"/>
    <property type="molecule type" value="Genomic_DNA"/>
</dbReference>
<sequence length="173" mass="19709">MTRPFHPPDPNRDRLPETSLTSSVSARDSRAAKLARYVDRVPVPRLIPIAHEPDYRTDRIGSYDDGLFLASAWDHHAYVHLFDHDGAYRRSTIRRVEDRSALDETLDGLLAGLPGKSYGDIAVQLFQTHQDGVIFGLIDESGDRARDGRHVDWVELYPDRLGFHEPWDGLYDT</sequence>
<comment type="caution">
    <text evidence="2">The sequence shown here is derived from an EMBL/GenBank/DDBJ whole genome shotgun (WGS) entry which is preliminary data.</text>
</comment>
<dbReference type="RefSeq" id="WP_204945002.1">
    <property type="nucleotide sequence ID" value="NZ_JAFBBP010000001.1"/>
</dbReference>
<feature type="region of interest" description="Disordered" evidence="1">
    <location>
        <begin position="1"/>
        <end position="26"/>
    </location>
</feature>